<evidence type="ECO:0000313" key="2">
    <source>
        <dbReference type="Proteomes" id="UP000011115"/>
    </source>
</evidence>
<evidence type="ECO:0000313" key="1">
    <source>
        <dbReference type="EnsemblPlants" id="PGSC0003DMT400097169"/>
    </source>
</evidence>
<organism evidence="1 2">
    <name type="scientific">Solanum tuberosum</name>
    <name type="common">Potato</name>
    <dbReference type="NCBI Taxonomy" id="4113"/>
    <lineage>
        <taxon>Eukaryota</taxon>
        <taxon>Viridiplantae</taxon>
        <taxon>Streptophyta</taxon>
        <taxon>Embryophyta</taxon>
        <taxon>Tracheophyta</taxon>
        <taxon>Spermatophyta</taxon>
        <taxon>Magnoliopsida</taxon>
        <taxon>eudicotyledons</taxon>
        <taxon>Gunneridae</taxon>
        <taxon>Pentapetalae</taxon>
        <taxon>asterids</taxon>
        <taxon>lamiids</taxon>
        <taxon>Solanales</taxon>
        <taxon>Solanaceae</taxon>
        <taxon>Solanoideae</taxon>
        <taxon>Solaneae</taxon>
        <taxon>Solanum</taxon>
    </lineage>
</organism>
<name>M1E023_SOLTU</name>
<reference evidence="2" key="1">
    <citation type="journal article" date="2011" name="Nature">
        <title>Genome sequence and analysis of the tuber crop potato.</title>
        <authorList>
            <consortium name="The Potato Genome Sequencing Consortium"/>
        </authorList>
    </citation>
    <scope>NUCLEOTIDE SEQUENCE [LARGE SCALE GENOMIC DNA]</scope>
    <source>
        <strain evidence="2">cv. DM1-3 516 R44</strain>
    </source>
</reference>
<dbReference type="PaxDb" id="4113-PGSC0003DMT400097169"/>
<accession>M1E023</accession>
<dbReference type="Proteomes" id="UP000011115">
    <property type="component" value="Unassembled WGS sequence"/>
</dbReference>
<dbReference type="Gramene" id="PGSC0003DMT400097169">
    <property type="protein sequence ID" value="PGSC0003DMT400097169"/>
    <property type="gene ID" value="PGSC0003DMG400046740"/>
</dbReference>
<dbReference type="EnsemblPlants" id="PGSC0003DMT400097169">
    <property type="protein sequence ID" value="PGSC0003DMT400097169"/>
    <property type="gene ID" value="PGSC0003DMG400046740"/>
</dbReference>
<keyword evidence="2" id="KW-1185">Reference proteome</keyword>
<dbReference type="HOGENOM" id="CLU_2282421_0_0_1"/>
<reference evidence="1" key="2">
    <citation type="submission" date="2015-06" db="UniProtKB">
        <authorList>
            <consortium name="EnsemblPlants"/>
        </authorList>
    </citation>
    <scope>IDENTIFICATION</scope>
    <source>
        <strain evidence="1">DM1-3 516 R44</strain>
    </source>
</reference>
<proteinExistence type="predicted"/>
<protein>
    <submittedName>
        <fullName evidence="1">Uncharacterized protein</fullName>
    </submittedName>
</protein>
<dbReference type="InParanoid" id="M1E023"/>
<sequence>MAYMATDQPISKANQVSSLNIDLFPPLIHPKTPHLNTNAPVVPCLPRERIGLTNENICKESETDNFANILKALNLILVPKTMKAKEQGKDTTMQKGTSKLKK</sequence>
<dbReference type="AlphaFoldDB" id="M1E023"/>